<proteinExistence type="predicted"/>
<organism evidence="3 4">
    <name type="scientific">Candidatus Neoehrlichia procyonis str. RAC413</name>
    <dbReference type="NCBI Taxonomy" id="1359163"/>
    <lineage>
        <taxon>Bacteria</taxon>
        <taxon>Pseudomonadati</taxon>
        <taxon>Pseudomonadota</taxon>
        <taxon>Alphaproteobacteria</taxon>
        <taxon>Rickettsiales</taxon>
        <taxon>Anaplasmataceae</taxon>
        <taxon>Candidatus Neoehrlichia</taxon>
    </lineage>
</organism>
<name>A0A0F3NLJ6_9RICK</name>
<reference evidence="3 4" key="1">
    <citation type="submission" date="2015-02" db="EMBL/GenBank/DDBJ databases">
        <title>Genome Sequencing of Rickettsiales.</title>
        <authorList>
            <person name="Daugherty S.C."/>
            <person name="Su Q."/>
            <person name="Abolude K."/>
            <person name="Beier-Sexton M."/>
            <person name="Carlyon J.A."/>
            <person name="Carter R."/>
            <person name="Day N.P."/>
            <person name="Dumler S.J."/>
            <person name="Dyachenko V."/>
            <person name="Godinez A."/>
            <person name="Kurtti T.J."/>
            <person name="Lichay M."/>
            <person name="Mullins K.E."/>
            <person name="Ott S."/>
            <person name="Pappas-Brown V."/>
            <person name="Paris D.H."/>
            <person name="Patel P."/>
            <person name="Richards A.L."/>
            <person name="Sadzewicz L."/>
            <person name="Sears K."/>
            <person name="Seidman D."/>
            <person name="Sengamalay N."/>
            <person name="Stenos J."/>
            <person name="Tallon L.J."/>
            <person name="Vincent G."/>
            <person name="Fraser C.M."/>
            <person name="Munderloh U."/>
            <person name="Dunning-Hotopp J.C."/>
        </authorList>
    </citation>
    <scope>NUCLEOTIDE SEQUENCE [LARGE SCALE GENOMIC DNA]</scope>
    <source>
        <strain evidence="3 4">RAC413</strain>
    </source>
</reference>
<feature type="compositionally biased region" description="Polar residues" evidence="2">
    <location>
        <begin position="380"/>
        <end position="391"/>
    </location>
</feature>
<feature type="compositionally biased region" description="Polar residues" evidence="2">
    <location>
        <begin position="341"/>
        <end position="373"/>
    </location>
</feature>
<feature type="compositionally biased region" description="Basic and acidic residues" evidence="2">
    <location>
        <begin position="307"/>
        <end position="324"/>
    </location>
</feature>
<feature type="coiled-coil region" evidence="1">
    <location>
        <begin position="156"/>
        <end position="183"/>
    </location>
</feature>
<dbReference type="NCBIfam" id="NF038243">
    <property type="entry name" value="TRP75_fam_Nterm"/>
    <property type="match status" value="1"/>
</dbReference>
<feature type="compositionally biased region" description="Polar residues" evidence="2">
    <location>
        <begin position="438"/>
        <end position="448"/>
    </location>
</feature>
<feature type="region of interest" description="Disordered" evidence="2">
    <location>
        <begin position="273"/>
        <end position="477"/>
    </location>
</feature>
<dbReference type="Proteomes" id="UP000033562">
    <property type="component" value="Unassembled WGS sequence"/>
</dbReference>
<keyword evidence="1" id="KW-0175">Coiled coil</keyword>
<evidence type="ECO:0000256" key="1">
    <source>
        <dbReference type="SAM" id="Coils"/>
    </source>
</evidence>
<feature type="compositionally biased region" description="Polar residues" evidence="2">
    <location>
        <begin position="294"/>
        <end position="304"/>
    </location>
</feature>
<dbReference type="AlphaFoldDB" id="A0A0F3NLJ6"/>
<evidence type="ECO:0000313" key="4">
    <source>
        <dbReference type="Proteomes" id="UP000033562"/>
    </source>
</evidence>
<feature type="compositionally biased region" description="Low complexity" evidence="2">
    <location>
        <begin position="449"/>
        <end position="469"/>
    </location>
</feature>
<accession>A0A0F3NLJ6</accession>
<protein>
    <submittedName>
        <fullName evidence="3">Uncharacterized protein</fullName>
    </submittedName>
</protein>
<dbReference type="EMBL" id="LANX01000001">
    <property type="protein sequence ID" value="KJV68920.1"/>
    <property type="molecule type" value="Genomic_DNA"/>
</dbReference>
<dbReference type="PATRIC" id="fig|1359163.3.peg.281"/>
<keyword evidence="4" id="KW-1185">Reference proteome</keyword>
<dbReference type="STRING" id="1359163.NLO413_0291"/>
<evidence type="ECO:0000313" key="3">
    <source>
        <dbReference type="EMBL" id="KJV68920.1"/>
    </source>
</evidence>
<sequence length="514" mass="58604">MSSCFKSSMLHFSKKYTPIYNPGGEYFSADQDFFNSYSVYKKRREAFLQKDVANKKQGNKLNDKSSHVVMGRLQEYGSTDLRDSMINSGGVDLSQVSGAKFIEIDNQNGKIEGDKSHLHSVQLKDDKTMKISNVKQEHNKVKNVVKKSKNLNTNKVTNVNDQNKKLNNIAKNTKKELKIIDQKGKSSGQNYAYKNGVKGINLDTNEVRDSKIANSKIQQHTKVVKKLNKSENHDKKKELFANNAGDDLNIKFENYSKKQGLKENFDYVVRGKESSQKKNVTGDKSVQGKHKVKNLSNNSSQIVNNLEVKRNQYDKDKKNSDKMKKIQSHVSSNRKLHDNNDNVLPGQQGNKRKVSNNSDNHKNQSLNSTSAEQNNKKKVSNNFDNYKNQLLNNSSVEKNNKKKVSNNFDNYKNQLLNNSSVEKNNKKKVNNSDNHKNQLLNSTPPEKQNNNGKVSNTGNNKNQLLNENSNSKDAKDMLNNDKFSTLYDDATDDNDELFDVENNYDNDYTIQYID</sequence>
<gene>
    <name evidence="3" type="ORF">NLO413_0291</name>
</gene>
<evidence type="ECO:0000256" key="2">
    <source>
        <dbReference type="SAM" id="MobiDB-lite"/>
    </source>
</evidence>
<comment type="caution">
    <text evidence="3">The sequence shown here is derived from an EMBL/GenBank/DDBJ whole genome shotgun (WGS) entry which is preliminary data.</text>
</comment>